<dbReference type="PANTHER" id="PTHR10160">
    <property type="entry name" value="NAD(P) TRANSHYDROGENASE"/>
    <property type="match status" value="1"/>
</dbReference>
<dbReference type="GO" id="GO:0050661">
    <property type="term" value="F:NADP binding"/>
    <property type="evidence" value="ECO:0007669"/>
    <property type="project" value="TreeGrafter"/>
</dbReference>
<keyword evidence="4" id="KW-0547">Nucleotide-binding</keyword>
<dbReference type="InterPro" id="IPR008143">
    <property type="entry name" value="Ala_DH/PNT_CS2"/>
</dbReference>
<dbReference type="GO" id="GO:0016491">
    <property type="term" value="F:oxidoreductase activity"/>
    <property type="evidence" value="ECO:0007669"/>
    <property type="project" value="InterPro"/>
</dbReference>
<dbReference type="EC" id="7.1.1.1" evidence="3"/>
<keyword evidence="7" id="KW-0520">NAD</keyword>
<accession>A0A2U2AHH5</accession>
<dbReference type="InterPro" id="IPR036291">
    <property type="entry name" value="NAD(P)-bd_dom_sf"/>
</dbReference>
<comment type="caution">
    <text evidence="11">The sequence shown here is derived from an EMBL/GenBank/DDBJ whole genome shotgun (WGS) entry which is preliminary data.</text>
</comment>
<dbReference type="SUPFAM" id="SSF52283">
    <property type="entry name" value="Formate/glycerate dehydrogenase catalytic domain-like"/>
    <property type="match status" value="1"/>
</dbReference>
<evidence type="ECO:0000259" key="10">
    <source>
        <dbReference type="SMART" id="SM01003"/>
    </source>
</evidence>
<evidence type="ECO:0000256" key="4">
    <source>
        <dbReference type="ARBA" id="ARBA00022741"/>
    </source>
</evidence>
<evidence type="ECO:0000313" key="12">
    <source>
        <dbReference type="Proteomes" id="UP000245020"/>
    </source>
</evidence>
<organism evidence="11 12">
    <name type="scientific">Ignatzschineria ureiclastica</name>
    <dbReference type="NCBI Taxonomy" id="472582"/>
    <lineage>
        <taxon>Bacteria</taxon>
        <taxon>Pseudomonadati</taxon>
        <taxon>Pseudomonadota</taxon>
        <taxon>Gammaproteobacteria</taxon>
        <taxon>Cardiobacteriales</taxon>
        <taxon>Ignatzschineriaceae</taxon>
        <taxon>Ignatzschineria</taxon>
    </lineage>
</organism>
<dbReference type="EMBL" id="QEWQ01000001">
    <property type="protein sequence ID" value="PWD82114.1"/>
    <property type="molecule type" value="Genomic_DNA"/>
</dbReference>
<dbReference type="Proteomes" id="UP000245020">
    <property type="component" value="Unassembled WGS sequence"/>
</dbReference>
<evidence type="ECO:0000256" key="7">
    <source>
        <dbReference type="ARBA" id="ARBA00023027"/>
    </source>
</evidence>
<gene>
    <name evidence="11" type="ORF">DC083_02750</name>
</gene>
<dbReference type="CDD" id="cd05304">
    <property type="entry name" value="Rubrum_tdh"/>
    <property type="match status" value="1"/>
</dbReference>
<dbReference type="Pfam" id="PF01262">
    <property type="entry name" value="AlaDh_PNT_C"/>
    <property type="match status" value="1"/>
</dbReference>
<dbReference type="SMART" id="SM01002">
    <property type="entry name" value="AlaDh_PNT_C"/>
    <property type="match status" value="1"/>
</dbReference>
<keyword evidence="12" id="KW-1185">Reference proteome</keyword>
<dbReference type="SUPFAM" id="SSF51735">
    <property type="entry name" value="NAD(P)-binding Rossmann-fold domains"/>
    <property type="match status" value="1"/>
</dbReference>
<dbReference type="Pfam" id="PF05222">
    <property type="entry name" value="AlaDh_PNT_N"/>
    <property type="match status" value="1"/>
</dbReference>
<dbReference type="OrthoDB" id="9804592at2"/>
<dbReference type="GO" id="GO:0008750">
    <property type="term" value="F:proton-translocating NAD(P)+ transhydrogenase activity"/>
    <property type="evidence" value="ECO:0007669"/>
    <property type="project" value="UniProtKB-EC"/>
</dbReference>
<evidence type="ECO:0000256" key="2">
    <source>
        <dbReference type="ARBA" id="ARBA00005689"/>
    </source>
</evidence>
<keyword evidence="5" id="KW-0521">NADP</keyword>
<sequence>MIKTIIVLKEHDPLEKRVALDPKNVDRLVKKGFQVIVAPEAGKHAYFSDEEYTAAGATVEIPDFANPAIILAINPPDKKIVKQFKAGSTLICLLDPYRQIPLVQQLAKAKIDAIALEFIPRITRAQSMDVLSSQATISGYQSALIAADISPRFFPMLTTAAGTIRPAKVLVIGAGVAGLQAIATAKRLGAQVEAYDIRPDAKEQVESLGAKLVDTGVNAAGEGGYARELTDEEKAQQAEALAKHVKTVHVIISTAAIPGKRAPIIITKEMVESMMPGAVIVDMAAETGGNCALTKVGETIEHQGVTICGPQNLPSTVAIHASEMFAQNIYNYLSPFITEDGLQLDSEDEVVKDSRIIYDGEVISERIKPLLTA</sequence>
<evidence type="ECO:0000256" key="5">
    <source>
        <dbReference type="ARBA" id="ARBA00022857"/>
    </source>
</evidence>
<dbReference type="PANTHER" id="PTHR10160:SF19">
    <property type="entry name" value="PROTON-TRANSLOCATING NAD(P)(+) TRANSHYDROGENASE"/>
    <property type="match status" value="1"/>
</dbReference>
<dbReference type="InterPro" id="IPR007698">
    <property type="entry name" value="AlaDH/PNT_NAD(H)-bd"/>
</dbReference>
<comment type="similarity">
    <text evidence="2">Belongs to the AlaDH/PNT family.</text>
</comment>
<evidence type="ECO:0000259" key="9">
    <source>
        <dbReference type="SMART" id="SM01002"/>
    </source>
</evidence>
<evidence type="ECO:0000313" key="11">
    <source>
        <dbReference type="EMBL" id="PWD82114.1"/>
    </source>
</evidence>
<comment type="function">
    <text evidence="1">The transhydrogenation between NADH and NADP is coupled to respiration and ATP hydrolysis and functions as a proton pump across the membrane.</text>
</comment>
<reference evidence="12" key="1">
    <citation type="submission" date="2018-05" db="EMBL/GenBank/DDBJ databases">
        <title>Ignatzschineria dubaiensis sp. nov., isolated from necrotic foot tissues of dromedaries (Camelus dromedarius) and associated maggots in Dubai, United Arab Emirates.</title>
        <authorList>
            <person name="Tsang C.C."/>
            <person name="Tang J.Y.M."/>
            <person name="Fong J.Y.H."/>
            <person name="Kinne J."/>
            <person name="Lee H.H."/>
            <person name="Joseph M."/>
            <person name="Jose S."/>
            <person name="Schuster R.K."/>
            <person name="Tang Y."/>
            <person name="Sivakumar S."/>
            <person name="Chen J.H.K."/>
            <person name="Teng J.L.L."/>
            <person name="Lau S.K.P."/>
            <person name="Wernery U."/>
            <person name="Woo P.C.Y."/>
        </authorList>
    </citation>
    <scope>NUCLEOTIDE SEQUENCE [LARGE SCALE GENOMIC DNA]</scope>
    <source>
        <strain evidence="12">KCTC 22644</strain>
    </source>
</reference>
<feature type="domain" description="Alanine dehydrogenase/pyridine nucleotide transhydrogenase NAD(H)-binding" evidence="9">
    <location>
        <begin position="147"/>
        <end position="309"/>
    </location>
</feature>
<keyword evidence="6" id="KW-1278">Translocase</keyword>
<protein>
    <recommendedName>
        <fullName evidence="3">proton-translocating NAD(P)(+) transhydrogenase</fullName>
        <ecNumber evidence="3">7.1.1.1</ecNumber>
    </recommendedName>
</protein>
<evidence type="ECO:0000256" key="3">
    <source>
        <dbReference type="ARBA" id="ARBA00012943"/>
    </source>
</evidence>
<evidence type="ECO:0000256" key="6">
    <source>
        <dbReference type="ARBA" id="ARBA00022967"/>
    </source>
</evidence>
<dbReference type="InterPro" id="IPR007886">
    <property type="entry name" value="AlaDH/PNT_N"/>
</dbReference>
<comment type="catalytic activity">
    <reaction evidence="8">
        <text>NAD(+) + NADPH + H(+)(in) = NADH + NADP(+) + H(+)(out)</text>
        <dbReference type="Rhea" id="RHEA:47992"/>
        <dbReference type="ChEBI" id="CHEBI:15378"/>
        <dbReference type="ChEBI" id="CHEBI:57540"/>
        <dbReference type="ChEBI" id="CHEBI:57783"/>
        <dbReference type="ChEBI" id="CHEBI:57945"/>
        <dbReference type="ChEBI" id="CHEBI:58349"/>
        <dbReference type="EC" id="7.1.1.1"/>
    </reaction>
</comment>
<dbReference type="GO" id="GO:0006740">
    <property type="term" value="P:NADPH regeneration"/>
    <property type="evidence" value="ECO:0007669"/>
    <property type="project" value="TreeGrafter"/>
</dbReference>
<evidence type="ECO:0000256" key="1">
    <source>
        <dbReference type="ARBA" id="ARBA00003943"/>
    </source>
</evidence>
<dbReference type="AlphaFoldDB" id="A0A2U2AHH5"/>
<feature type="domain" description="Alanine dehydrogenase/pyridine nucleotide transhydrogenase N-terminal" evidence="10">
    <location>
        <begin position="6"/>
        <end position="138"/>
    </location>
</feature>
<dbReference type="PROSITE" id="PS00837">
    <property type="entry name" value="ALADH_PNT_2"/>
    <property type="match status" value="1"/>
</dbReference>
<evidence type="ECO:0000256" key="8">
    <source>
        <dbReference type="ARBA" id="ARBA00048202"/>
    </source>
</evidence>
<dbReference type="RefSeq" id="WP_109188710.1">
    <property type="nucleotide sequence ID" value="NZ_BMYA01000001.1"/>
</dbReference>
<dbReference type="Gene3D" id="3.40.50.720">
    <property type="entry name" value="NAD(P)-binding Rossmann-like Domain"/>
    <property type="match status" value="2"/>
</dbReference>
<proteinExistence type="inferred from homology"/>
<name>A0A2U2AHH5_9GAMM</name>
<dbReference type="SMART" id="SM01003">
    <property type="entry name" value="AlaDh_PNT_N"/>
    <property type="match status" value="1"/>
</dbReference>
<dbReference type="GO" id="GO:0005886">
    <property type="term" value="C:plasma membrane"/>
    <property type="evidence" value="ECO:0007669"/>
    <property type="project" value="TreeGrafter"/>
</dbReference>